<evidence type="ECO:0000259" key="8">
    <source>
        <dbReference type="PROSITE" id="PS50928"/>
    </source>
</evidence>
<dbReference type="GO" id="GO:0005886">
    <property type="term" value="C:plasma membrane"/>
    <property type="evidence" value="ECO:0007669"/>
    <property type="project" value="UniProtKB-SubCell"/>
</dbReference>
<feature type="domain" description="ABC transmembrane type-1" evidence="8">
    <location>
        <begin position="69"/>
        <end position="276"/>
    </location>
</feature>
<keyword evidence="5 7" id="KW-1133">Transmembrane helix</keyword>
<dbReference type="Gene3D" id="1.10.3720.10">
    <property type="entry name" value="MetI-like"/>
    <property type="match status" value="1"/>
</dbReference>
<gene>
    <name evidence="9" type="ORF">SAMN05216378_0732</name>
</gene>
<evidence type="ECO:0000256" key="2">
    <source>
        <dbReference type="ARBA" id="ARBA00022448"/>
    </source>
</evidence>
<evidence type="ECO:0000256" key="1">
    <source>
        <dbReference type="ARBA" id="ARBA00004651"/>
    </source>
</evidence>
<comment type="subcellular location">
    <subcellularLocation>
        <location evidence="1 7">Cell membrane</location>
        <topology evidence="1 7">Multi-pass membrane protein</topology>
    </subcellularLocation>
</comment>
<dbReference type="PROSITE" id="PS50928">
    <property type="entry name" value="ABC_TM1"/>
    <property type="match status" value="1"/>
</dbReference>
<evidence type="ECO:0000256" key="4">
    <source>
        <dbReference type="ARBA" id="ARBA00022692"/>
    </source>
</evidence>
<evidence type="ECO:0000313" key="9">
    <source>
        <dbReference type="EMBL" id="SFD63003.1"/>
    </source>
</evidence>
<keyword evidence="10" id="KW-1185">Reference proteome</keyword>
<keyword evidence="4 7" id="KW-0812">Transmembrane</keyword>
<name>A0A1I1U2T5_9BACL</name>
<comment type="similarity">
    <text evidence="7">Belongs to the binding-protein-dependent transport system permease family.</text>
</comment>
<dbReference type="STRING" id="1045775.SAMN05216378_0732"/>
<feature type="transmembrane region" description="Helical" evidence="7">
    <location>
        <begin position="183"/>
        <end position="205"/>
    </location>
</feature>
<feature type="transmembrane region" description="Helical" evidence="7">
    <location>
        <begin position="110"/>
        <end position="129"/>
    </location>
</feature>
<dbReference type="Proteomes" id="UP000198855">
    <property type="component" value="Unassembled WGS sequence"/>
</dbReference>
<dbReference type="SUPFAM" id="SSF161098">
    <property type="entry name" value="MetI-like"/>
    <property type="match status" value="1"/>
</dbReference>
<protein>
    <submittedName>
        <fullName evidence="9">Putative aldouronate transport system permease protein</fullName>
    </submittedName>
</protein>
<dbReference type="GO" id="GO:0055085">
    <property type="term" value="P:transmembrane transport"/>
    <property type="evidence" value="ECO:0007669"/>
    <property type="project" value="InterPro"/>
</dbReference>
<dbReference type="Pfam" id="PF00528">
    <property type="entry name" value="BPD_transp_1"/>
    <property type="match status" value="1"/>
</dbReference>
<dbReference type="CDD" id="cd06261">
    <property type="entry name" value="TM_PBP2"/>
    <property type="match status" value="1"/>
</dbReference>
<dbReference type="PANTHER" id="PTHR43744">
    <property type="entry name" value="ABC TRANSPORTER PERMEASE PROTEIN MG189-RELATED-RELATED"/>
    <property type="match status" value="1"/>
</dbReference>
<keyword evidence="2 7" id="KW-0813">Transport</keyword>
<dbReference type="EMBL" id="FOMT01000001">
    <property type="protein sequence ID" value="SFD63003.1"/>
    <property type="molecule type" value="Genomic_DNA"/>
</dbReference>
<organism evidence="9 10">
    <name type="scientific">Paenibacillus catalpae</name>
    <dbReference type="NCBI Taxonomy" id="1045775"/>
    <lineage>
        <taxon>Bacteria</taxon>
        <taxon>Bacillati</taxon>
        <taxon>Bacillota</taxon>
        <taxon>Bacilli</taxon>
        <taxon>Bacillales</taxon>
        <taxon>Paenibacillaceae</taxon>
        <taxon>Paenibacillus</taxon>
    </lineage>
</organism>
<proteinExistence type="inferred from homology"/>
<accession>A0A1I1U2T5</accession>
<dbReference type="AlphaFoldDB" id="A0A1I1U2T5"/>
<evidence type="ECO:0000256" key="6">
    <source>
        <dbReference type="ARBA" id="ARBA00023136"/>
    </source>
</evidence>
<feature type="transmembrane region" description="Helical" evidence="7">
    <location>
        <begin position="80"/>
        <end position="98"/>
    </location>
</feature>
<dbReference type="PANTHER" id="PTHR43744:SF9">
    <property type="entry name" value="POLYGALACTURONAN_RHAMNOGALACTURONAN TRANSPORT SYSTEM PERMEASE PROTEIN YTCP"/>
    <property type="match status" value="1"/>
</dbReference>
<evidence type="ECO:0000256" key="7">
    <source>
        <dbReference type="RuleBase" id="RU363032"/>
    </source>
</evidence>
<reference evidence="10" key="1">
    <citation type="submission" date="2016-10" db="EMBL/GenBank/DDBJ databases">
        <authorList>
            <person name="Varghese N."/>
            <person name="Submissions S."/>
        </authorList>
    </citation>
    <scope>NUCLEOTIDE SEQUENCE [LARGE SCALE GENOMIC DNA]</scope>
    <source>
        <strain evidence="10">CGMCC 1.10784</strain>
    </source>
</reference>
<keyword evidence="3" id="KW-1003">Cell membrane</keyword>
<dbReference type="InterPro" id="IPR000515">
    <property type="entry name" value="MetI-like"/>
</dbReference>
<dbReference type="InterPro" id="IPR035906">
    <property type="entry name" value="MetI-like_sf"/>
</dbReference>
<feature type="transmembrane region" description="Helical" evidence="7">
    <location>
        <begin position="260"/>
        <end position="277"/>
    </location>
</feature>
<sequence length="292" mass="32742">MRIKKRLDWFIMMNNIFLILVAAVCVLPMIHILAISLSSSAIAATGTVTFWPKEFSLTSYEFVAQRKAFWDSMLISLQRIALGGAINVLLATTIAYPLSKEKKDFSLRAFYAWAFFITMIFGAGLIPTYMLVKELGLIDSVWALILPGAVPVFSVIVLLNFFRQTPKELSESAFMDGAGHWRTLWSIYIPISMPAIATILLFSLVGHWNSWFDGLIYMNNPSNYPLQSYMQTVVVQKSFTTLTPEEAKVMAKISDKTLKSAQIFLGALPIICAYPFLQKYFVKGMVLGSVKG</sequence>
<keyword evidence="6 7" id="KW-0472">Membrane</keyword>
<evidence type="ECO:0000256" key="5">
    <source>
        <dbReference type="ARBA" id="ARBA00022989"/>
    </source>
</evidence>
<evidence type="ECO:0000313" key="10">
    <source>
        <dbReference type="Proteomes" id="UP000198855"/>
    </source>
</evidence>
<feature type="transmembrane region" description="Helical" evidence="7">
    <location>
        <begin position="141"/>
        <end position="162"/>
    </location>
</feature>
<evidence type="ECO:0000256" key="3">
    <source>
        <dbReference type="ARBA" id="ARBA00022475"/>
    </source>
</evidence>